<keyword evidence="1 9" id="KW-0547">Nucleotide-binding</keyword>
<accession>A0A285UMQ4</accession>
<evidence type="ECO:0000256" key="4">
    <source>
        <dbReference type="ARBA" id="ARBA00022840"/>
    </source>
</evidence>
<dbReference type="Gene3D" id="3.30.65.10">
    <property type="entry name" value="Bacterial Topoisomerase I, domain 1"/>
    <property type="match status" value="1"/>
</dbReference>
<comment type="catalytic activity">
    <reaction evidence="8">
        <text>ATP + H2O = ADP + phosphate + H(+)</text>
        <dbReference type="Rhea" id="RHEA:13065"/>
        <dbReference type="ChEBI" id="CHEBI:15377"/>
        <dbReference type="ChEBI" id="CHEBI:15378"/>
        <dbReference type="ChEBI" id="CHEBI:30616"/>
        <dbReference type="ChEBI" id="CHEBI:43474"/>
        <dbReference type="ChEBI" id="CHEBI:456216"/>
        <dbReference type="EC" id="5.6.2.4"/>
    </reaction>
</comment>
<dbReference type="EMBL" id="OBQD01000009">
    <property type="protein sequence ID" value="SOC41906.1"/>
    <property type="molecule type" value="Genomic_DNA"/>
</dbReference>
<dbReference type="SUPFAM" id="SSF52540">
    <property type="entry name" value="P-loop containing nucleoside triphosphate hydrolases"/>
    <property type="match status" value="1"/>
</dbReference>
<dbReference type="RefSeq" id="WP_097140730.1">
    <property type="nucleotide sequence ID" value="NZ_OBQD01000009.1"/>
</dbReference>
<name>A0A285UMQ4_9HYPH</name>
<dbReference type="GO" id="GO:0006265">
    <property type="term" value="P:DNA topological change"/>
    <property type="evidence" value="ECO:0007669"/>
    <property type="project" value="InterPro"/>
</dbReference>
<evidence type="ECO:0000256" key="8">
    <source>
        <dbReference type="ARBA" id="ARBA00048988"/>
    </source>
</evidence>
<dbReference type="SUPFAM" id="SSF57783">
    <property type="entry name" value="Zinc beta-ribbon"/>
    <property type="match status" value="1"/>
</dbReference>
<dbReference type="GO" id="GO:0003677">
    <property type="term" value="F:DNA binding"/>
    <property type="evidence" value="ECO:0007669"/>
    <property type="project" value="InterPro"/>
</dbReference>
<keyword evidence="13" id="KW-1185">Reference proteome</keyword>
<gene>
    <name evidence="12" type="ORF">SAMN05892877_109141</name>
</gene>
<feature type="chain" id="PRO_5013171256" description="DNA 3'-5' helicase" evidence="10">
    <location>
        <begin position="27"/>
        <end position="976"/>
    </location>
</feature>
<dbReference type="EC" id="5.6.2.4" evidence="7"/>
<sequence>MTAPQRLKRRAWTGALLRSLGHASWAAEQTPSGIDFLGGRQQAPFAQWAGPARLTSTLGFATIAVPLADGRVARLAGVAPRDAASFISSANEAFRAHILGQFEAVKDELTALSDAIARLDHPRRYPAACLLNPFLARATQVMGSLPAAMPEGVLSEDQQRLVDTVRTFQSNPEEARRAAIQRFIDSDLAEMKGFFDTIEKNPLTPEQRLAVVTDEDATLVLAGAGSGKTSVIVAKAAYLIERGIRPPEDILLLAFGKDAAAEMAARIKERAGVDVDAITFHALGNRIIREVEGKGPALADHASDDAKFRALLRDILLNEVASKAGLGKLILDWFSEFYWPYKSEWDFKTQDSYYQWVEAHELRTLNGDRVRSFEEWEISNWLYRHGIVFEYEPLYEGPLPEDARGPYRPDFRLTESGIYIEHFGVRKERGINGATRLTTAPYIDRERYLADMEWKRQLHAANGTTLIETFSYEKVEGKLLDNLKDKLAPHVTFNPIPTDKLFSTLATMGQVDAFTQTLATFLRHFKSAGSTIARCEARAASSADVPRSRSFLKIFDALIDAYEARLGDMIDFEDMIVRATAHVETGRYKSPYRHLLVDEFQDISEGRARLLRALKAQHQDARLFAVGDDWQSIYRFAGSDIYLMRNFGAEFGGSFAGNKTVHSTVDLGRTFRSVDKIAHPARHFVLRNPAQIKKTVISAATTASPAIMVAHYKWGQEGDALKAALERLSATATPGTSVLLLGRYHHARPQALHTLEDQFPKLSIRFMTVHASKGLEADHVIILRAVADTMGFPSEIVDDPLLDLVLPEPENFEHAEERRLFYVALTRARQSVTILADRDKPSSFARELIESPDYQTIEIGEPASAERRCPSCGGRMLAQPTKSGGTHFACEHRHLCGQMLKACSVCGDGLPTKRPTDHDNYHCSCGAAFPACPTCTDGWLVERQGRNGTFLGCVNYPACKGTQNLPRHRQGRRRQR</sequence>
<keyword evidence="3 9" id="KW-0347">Helicase</keyword>
<dbReference type="FunFam" id="3.40.50.300:FF:000975">
    <property type="entry name" value="DNA helicase"/>
    <property type="match status" value="1"/>
</dbReference>
<organism evidence="12 13">
    <name type="scientific">Rhizobium subbaraonis</name>
    <dbReference type="NCBI Taxonomy" id="908946"/>
    <lineage>
        <taxon>Bacteria</taxon>
        <taxon>Pseudomonadati</taxon>
        <taxon>Pseudomonadota</taxon>
        <taxon>Alphaproteobacteria</taxon>
        <taxon>Hyphomicrobiales</taxon>
        <taxon>Rhizobiaceae</taxon>
        <taxon>Rhizobium/Agrobacterium group</taxon>
        <taxon>Rhizobium</taxon>
    </lineage>
</organism>
<dbReference type="OrthoDB" id="5298826at2"/>
<evidence type="ECO:0000256" key="7">
    <source>
        <dbReference type="ARBA" id="ARBA00034808"/>
    </source>
</evidence>
<comment type="catalytic activity">
    <reaction evidence="6">
        <text>Couples ATP hydrolysis with the unwinding of duplex DNA by translocating in the 3'-5' direction.</text>
        <dbReference type="EC" id="5.6.2.4"/>
    </reaction>
</comment>
<dbReference type="InterPro" id="IPR013498">
    <property type="entry name" value="Topo_IA_Znf"/>
</dbReference>
<evidence type="ECO:0000256" key="3">
    <source>
        <dbReference type="ARBA" id="ARBA00022806"/>
    </source>
</evidence>
<evidence type="ECO:0000313" key="13">
    <source>
        <dbReference type="Proteomes" id="UP000219167"/>
    </source>
</evidence>
<dbReference type="Pfam" id="PF01396">
    <property type="entry name" value="Zn_ribbon_Top1"/>
    <property type="match status" value="2"/>
</dbReference>
<dbReference type="InterPro" id="IPR027417">
    <property type="entry name" value="P-loop_NTPase"/>
</dbReference>
<dbReference type="AlphaFoldDB" id="A0A285UMQ4"/>
<dbReference type="Gene3D" id="3.40.50.300">
    <property type="entry name" value="P-loop containing nucleotide triphosphate hydrolases"/>
    <property type="match status" value="3"/>
</dbReference>
<dbReference type="InterPro" id="IPR000212">
    <property type="entry name" value="DNA_helicase_UvrD/REP"/>
</dbReference>
<feature type="binding site" evidence="9">
    <location>
        <begin position="222"/>
        <end position="229"/>
    </location>
    <ligand>
        <name>ATP</name>
        <dbReference type="ChEBI" id="CHEBI:30616"/>
    </ligand>
</feature>
<protein>
    <recommendedName>
        <fullName evidence="7">DNA 3'-5' helicase</fullName>
        <ecNumber evidence="7">5.6.2.4</ecNumber>
    </recommendedName>
</protein>
<dbReference type="GO" id="GO:0043138">
    <property type="term" value="F:3'-5' DNA helicase activity"/>
    <property type="evidence" value="ECO:0007669"/>
    <property type="project" value="UniProtKB-EC"/>
</dbReference>
<dbReference type="InterPro" id="IPR014017">
    <property type="entry name" value="DNA_helicase_UvrD-like_C"/>
</dbReference>
<evidence type="ECO:0000259" key="11">
    <source>
        <dbReference type="PROSITE" id="PS51198"/>
    </source>
</evidence>
<dbReference type="PANTHER" id="PTHR11070">
    <property type="entry name" value="UVRD / RECB / PCRA DNA HELICASE FAMILY MEMBER"/>
    <property type="match status" value="1"/>
</dbReference>
<evidence type="ECO:0000313" key="12">
    <source>
        <dbReference type="EMBL" id="SOC41906.1"/>
    </source>
</evidence>
<feature type="signal peptide" evidence="10">
    <location>
        <begin position="1"/>
        <end position="26"/>
    </location>
</feature>
<keyword evidence="4 9" id="KW-0067">ATP-binding</keyword>
<dbReference type="Pfam" id="PF00580">
    <property type="entry name" value="UvrD-helicase"/>
    <property type="match status" value="2"/>
</dbReference>
<keyword evidence="10" id="KW-0732">Signal</keyword>
<dbReference type="GO" id="GO:0005829">
    <property type="term" value="C:cytosol"/>
    <property type="evidence" value="ECO:0007669"/>
    <property type="project" value="TreeGrafter"/>
</dbReference>
<evidence type="ECO:0000256" key="1">
    <source>
        <dbReference type="ARBA" id="ARBA00022741"/>
    </source>
</evidence>
<dbReference type="GO" id="GO:0016887">
    <property type="term" value="F:ATP hydrolysis activity"/>
    <property type="evidence" value="ECO:0007669"/>
    <property type="project" value="RHEA"/>
</dbReference>
<proteinExistence type="predicted"/>
<evidence type="ECO:0000256" key="6">
    <source>
        <dbReference type="ARBA" id="ARBA00034617"/>
    </source>
</evidence>
<dbReference type="Pfam" id="PF13361">
    <property type="entry name" value="UvrD_C"/>
    <property type="match status" value="1"/>
</dbReference>
<dbReference type="GO" id="GO:0003916">
    <property type="term" value="F:DNA topoisomerase activity"/>
    <property type="evidence" value="ECO:0007669"/>
    <property type="project" value="InterPro"/>
</dbReference>
<dbReference type="PROSITE" id="PS51198">
    <property type="entry name" value="UVRD_HELICASE_ATP_BIND"/>
    <property type="match status" value="1"/>
</dbReference>
<reference evidence="12 13" key="1">
    <citation type="submission" date="2017-08" db="EMBL/GenBank/DDBJ databases">
        <authorList>
            <person name="de Groot N.N."/>
        </authorList>
    </citation>
    <scope>NUCLEOTIDE SEQUENCE [LARGE SCALE GENOMIC DNA]</scope>
    <source>
        <strain evidence="12 13">JC85</strain>
    </source>
</reference>
<evidence type="ECO:0000256" key="5">
    <source>
        <dbReference type="ARBA" id="ARBA00023235"/>
    </source>
</evidence>
<evidence type="ECO:0000256" key="9">
    <source>
        <dbReference type="PROSITE-ProRule" id="PRU00560"/>
    </source>
</evidence>
<keyword evidence="2 9" id="KW-0378">Hydrolase</keyword>
<dbReference type="GO" id="GO:0000725">
    <property type="term" value="P:recombinational repair"/>
    <property type="evidence" value="ECO:0007669"/>
    <property type="project" value="TreeGrafter"/>
</dbReference>
<keyword evidence="5" id="KW-0413">Isomerase</keyword>
<evidence type="ECO:0000256" key="10">
    <source>
        <dbReference type="SAM" id="SignalP"/>
    </source>
</evidence>
<dbReference type="GO" id="GO:0005694">
    <property type="term" value="C:chromosome"/>
    <property type="evidence" value="ECO:0007669"/>
    <property type="project" value="InterPro"/>
</dbReference>
<dbReference type="GO" id="GO:0005524">
    <property type="term" value="F:ATP binding"/>
    <property type="evidence" value="ECO:0007669"/>
    <property type="project" value="UniProtKB-UniRule"/>
</dbReference>
<feature type="domain" description="UvrD-like helicase ATP-binding" evidence="11">
    <location>
        <begin position="201"/>
        <end position="674"/>
    </location>
</feature>
<evidence type="ECO:0000256" key="2">
    <source>
        <dbReference type="ARBA" id="ARBA00022801"/>
    </source>
</evidence>
<dbReference type="InterPro" id="IPR014016">
    <property type="entry name" value="UvrD-like_ATP-bd"/>
</dbReference>
<dbReference type="Proteomes" id="UP000219167">
    <property type="component" value="Unassembled WGS sequence"/>
</dbReference>
<dbReference type="PANTHER" id="PTHR11070:SF63">
    <property type="entry name" value="DNA HELICASE IV"/>
    <property type="match status" value="1"/>
</dbReference>